<dbReference type="InterPro" id="IPR024079">
    <property type="entry name" value="MetalloPept_cat_dom_sf"/>
</dbReference>
<proteinExistence type="predicted"/>
<dbReference type="GeneID" id="71415228"/>
<keyword evidence="1" id="KW-0175">Coiled coil</keyword>
<sequence length="653" mass="75169">MNLYQQKVLDARKEFLKLNKKQERELLRIYQELAKQLSGEIASCKTSSSKQHLNGMEEIVQAYMNELNINLRQTIKGNVQASSQIASSTSLAYYESITDDIKLRSMFNKSVIRTSSNTVKKLIQGNYYEDGKILDKRIWNVTKSNAKDIDTLIKVNVAKGANARKLAEQLERYINPTKRIEAKSLEIGMNKSISYQAQRLARTSITHSFSETTIENAKNNPFNLGIKWNLSASHSFRMHGKTDICDDYDGRIFRSNEVPLQHPNCLCYFTEENEDINKTIKELKAWSNGENNEKLDKWYSENQVSEIYKEKQNNIIDTKNNNKNIGKYSDYNKLRNKKQSLQIEYETLNEKEKAVELEAITTFEEKTWDKSIKLASEVENKKSEIDAIVTKIENIQGEKAKEVEEYLINKGICEKAKLSNKMSIETLKEVQDTLQKLVNTNGLPPLNEIKYSPGKCNMFGSVATYEWSSKTMYLSNKTNDAIQYIKDRVTSEENWKNFRKTKNLDVLSNKFMKEAVEEMEKEKDAAHKFFAKQKYQNALINKQSVRKATIKNVPDVIQHEYGHHLHNVVSNINRDYSKKLQLFGNKVFKSKGYEWNSNKLEGKVLASEISMYATASPAECFAEAFNAYLSGENIPKEIKNIIEEAIKKVGGKI</sequence>
<dbReference type="Gene3D" id="3.40.390.10">
    <property type="entry name" value="Collagenase (Catalytic Domain)"/>
    <property type="match status" value="1"/>
</dbReference>
<dbReference type="SUPFAM" id="SSF55486">
    <property type="entry name" value="Metalloproteases ('zincins'), catalytic domain"/>
    <property type="match status" value="1"/>
</dbReference>
<dbReference type="GO" id="GO:0008237">
    <property type="term" value="F:metallopeptidase activity"/>
    <property type="evidence" value="ECO:0007669"/>
    <property type="project" value="InterPro"/>
</dbReference>
<dbReference type="Proteomes" id="UP000001986">
    <property type="component" value="Chromosome"/>
</dbReference>
<dbReference type="AlphaFoldDB" id="A5I4C4"/>
<keyword evidence="3" id="KW-1185">Reference proteome</keyword>
<dbReference type="KEGG" id="cbo:CBO2353"/>
<protein>
    <submittedName>
        <fullName evidence="2">Hypothetical phage protein</fullName>
    </submittedName>
</protein>
<evidence type="ECO:0000256" key="1">
    <source>
        <dbReference type="SAM" id="Coils"/>
    </source>
</evidence>
<dbReference type="EMBL" id="AM412317">
    <property type="protein sequence ID" value="CAL83896.1"/>
    <property type="molecule type" value="Genomic_DNA"/>
</dbReference>
<evidence type="ECO:0000313" key="2">
    <source>
        <dbReference type="EMBL" id="CAL83896.1"/>
    </source>
</evidence>
<gene>
    <name evidence="2" type="ordered locus">CBO2353</name>
</gene>
<feature type="coiled-coil region" evidence="1">
    <location>
        <begin position="331"/>
        <end position="398"/>
    </location>
</feature>
<accession>A5I4C4</accession>
<reference evidence="2 3" key="1">
    <citation type="journal article" date="2007" name="Genome Res.">
        <title>Genome sequence of a proteolytic (Group I) Clostridium botulinum strain Hall A and comparative analysis of the clostridial genomes.</title>
        <authorList>
            <person name="Sebaihia M."/>
            <person name="Peck M.W."/>
            <person name="Minton N.P."/>
            <person name="Thomson N.R."/>
            <person name="Holden M.T.G."/>
            <person name="Mitchell W.J."/>
            <person name="Carter A.T."/>
            <person name="Bentley S.D."/>
            <person name="Mason D.R."/>
            <person name="Crossman L."/>
            <person name="Paul C.J."/>
            <person name="Ivens A."/>
            <person name="Wells-Bennik M.H.J."/>
            <person name="Davis I.J."/>
            <person name="Cerdeno-Tarraga A.M."/>
            <person name="Churcher C."/>
            <person name="Quail M.A."/>
            <person name="Chillingworth T."/>
            <person name="Feltwell T."/>
            <person name="Fraser A."/>
            <person name="Goodhead I."/>
            <person name="Hance Z."/>
            <person name="Jagels K."/>
            <person name="Larke N."/>
            <person name="Maddison M."/>
            <person name="Moule S."/>
            <person name="Mungall K."/>
            <person name="Norbertczak H."/>
            <person name="Rabbinowitsch E."/>
            <person name="Sanders M."/>
            <person name="Simmonds M."/>
            <person name="White B."/>
            <person name="Whithead S."/>
            <person name="Parkhill J."/>
        </authorList>
    </citation>
    <scope>NUCLEOTIDE SEQUENCE [LARGE SCALE GENOMIC DNA]</scope>
    <source>
        <strain evidence="3">Hall / ATCC 3502 / NCTC 13319 / Type A [Sanger]</strain>
    </source>
</reference>
<evidence type="ECO:0000313" key="3">
    <source>
        <dbReference type="Proteomes" id="UP000001986"/>
    </source>
</evidence>
<name>A5I4C4_CLOBH</name>
<organism evidence="2 3">
    <name type="scientific">Clostridium botulinum (strain Hall / ATCC 3502 / NCTC 13319 / Type A)</name>
    <dbReference type="NCBI Taxonomy" id="441771"/>
    <lineage>
        <taxon>Bacteria</taxon>
        <taxon>Bacillati</taxon>
        <taxon>Bacillota</taxon>
        <taxon>Clostridia</taxon>
        <taxon>Eubacteriales</taxon>
        <taxon>Clostridiaceae</taxon>
        <taxon>Clostridium</taxon>
    </lineage>
</organism>
<dbReference type="HOGENOM" id="CLU_017434_1_0_9"/>
<dbReference type="PATRIC" id="fig|413999.7.peg.2328"/>